<comment type="caution">
    <text evidence="2">The sequence shown here is derived from an EMBL/GenBank/DDBJ whole genome shotgun (WGS) entry which is preliminary data.</text>
</comment>
<evidence type="ECO:0000313" key="2">
    <source>
        <dbReference type="EMBL" id="GAJ08982.1"/>
    </source>
</evidence>
<dbReference type="EMBL" id="BARW01026759">
    <property type="protein sequence ID" value="GAJ08982.1"/>
    <property type="molecule type" value="Genomic_DNA"/>
</dbReference>
<keyword evidence="1" id="KW-0812">Transmembrane</keyword>
<proteinExistence type="predicted"/>
<dbReference type="AlphaFoldDB" id="X1UZK5"/>
<keyword evidence="1" id="KW-0472">Membrane</keyword>
<feature type="non-terminal residue" evidence="2">
    <location>
        <position position="1"/>
    </location>
</feature>
<name>X1UZK5_9ZZZZ</name>
<accession>X1UZK5</accession>
<gene>
    <name evidence="2" type="ORF">S12H4_43575</name>
</gene>
<evidence type="ECO:0008006" key="3">
    <source>
        <dbReference type="Google" id="ProtNLM"/>
    </source>
</evidence>
<keyword evidence="1" id="KW-1133">Transmembrane helix</keyword>
<evidence type="ECO:0000256" key="1">
    <source>
        <dbReference type="SAM" id="Phobius"/>
    </source>
</evidence>
<protein>
    <recommendedName>
        <fullName evidence="3">Transglutaminase-like domain-containing protein</fullName>
    </recommendedName>
</protein>
<reference evidence="2" key="1">
    <citation type="journal article" date="2014" name="Front. Microbiol.">
        <title>High frequency of phylogenetically diverse reductive dehalogenase-homologous genes in deep subseafloor sedimentary metagenomes.</title>
        <authorList>
            <person name="Kawai M."/>
            <person name="Futagami T."/>
            <person name="Toyoda A."/>
            <person name="Takaki Y."/>
            <person name="Nishi S."/>
            <person name="Hori S."/>
            <person name="Arai W."/>
            <person name="Tsubouchi T."/>
            <person name="Morono Y."/>
            <person name="Uchiyama I."/>
            <person name="Ito T."/>
            <person name="Fujiyama A."/>
            <person name="Inagaki F."/>
            <person name="Takami H."/>
        </authorList>
    </citation>
    <scope>NUCLEOTIDE SEQUENCE</scope>
    <source>
        <strain evidence="2">Expedition CK06-06</strain>
    </source>
</reference>
<sequence length="139" mass="15254">EDMGALLAVMYQGAGYRSAIVLAPNHAAAMVHLPGYKKAIDLTFDGEQGWIWAEATGSTNPFGWFPKEFMAVDLVAYEISAEPISRLKSPDGETPPQPAPIVNSPDVTSMESLFYVVISLIFIIGLVMIIILLMRRRRA</sequence>
<feature type="transmembrane region" description="Helical" evidence="1">
    <location>
        <begin position="113"/>
        <end position="134"/>
    </location>
</feature>
<organism evidence="2">
    <name type="scientific">marine sediment metagenome</name>
    <dbReference type="NCBI Taxonomy" id="412755"/>
    <lineage>
        <taxon>unclassified sequences</taxon>
        <taxon>metagenomes</taxon>
        <taxon>ecological metagenomes</taxon>
    </lineage>
</organism>